<feature type="region of interest" description="Disordered" evidence="1">
    <location>
        <begin position="1"/>
        <end position="101"/>
    </location>
</feature>
<proteinExistence type="predicted"/>
<name>A0A397T677_9GLOM</name>
<protein>
    <submittedName>
        <fullName evidence="2">Uncharacterized protein</fullName>
    </submittedName>
</protein>
<comment type="caution">
    <text evidence="2">The sequence shown here is derived from an EMBL/GenBank/DDBJ whole genome shotgun (WGS) entry which is preliminary data.</text>
</comment>
<feature type="region of interest" description="Disordered" evidence="1">
    <location>
        <begin position="112"/>
        <end position="131"/>
    </location>
</feature>
<evidence type="ECO:0000313" key="2">
    <source>
        <dbReference type="EMBL" id="RIA91845.1"/>
    </source>
</evidence>
<organism evidence="2 3">
    <name type="scientific">Glomus cerebriforme</name>
    <dbReference type="NCBI Taxonomy" id="658196"/>
    <lineage>
        <taxon>Eukaryota</taxon>
        <taxon>Fungi</taxon>
        <taxon>Fungi incertae sedis</taxon>
        <taxon>Mucoromycota</taxon>
        <taxon>Glomeromycotina</taxon>
        <taxon>Glomeromycetes</taxon>
        <taxon>Glomerales</taxon>
        <taxon>Glomeraceae</taxon>
        <taxon>Glomus</taxon>
    </lineage>
</organism>
<feature type="non-terminal residue" evidence="2">
    <location>
        <position position="201"/>
    </location>
</feature>
<feature type="compositionally biased region" description="Low complexity" evidence="1">
    <location>
        <begin position="19"/>
        <end position="34"/>
    </location>
</feature>
<feature type="compositionally biased region" description="Low complexity" evidence="1">
    <location>
        <begin position="80"/>
        <end position="92"/>
    </location>
</feature>
<accession>A0A397T677</accession>
<feature type="compositionally biased region" description="Polar residues" evidence="1">
    <location>
        <begin position="35"/>
        <end position="60"/>
    </location>
</feature>
<dbReference type="OrthoDB" id="2440649at2759"/>
<dbReference type="Proteomes" id="UP000265703">
    <property type="component" value="Unassembled WGS sequence"/>
</dbReference>
<dbReference type="EMBL" id="QKYT01000141">
    <property type="protein sequence ID" value="RIA91845.1"/>
    <property type="molecule type" value="Genomic_DNA"/>
</dbReference>
<dbReference type="AlphaFoldDB" id="A0A397T677"/>
<gene>
    <name evidence="2" type="ORF">C1645_821471</name>
</gene>
<sequence>MTRKHSGQNKADNQPGPKPSASGSSSSSLPNTSGYKNNSSPTPSSPLAPNKRAQSTNNNNMDEDFASSPISGLVPPVDTSLSPVAAPFVPSSSSPPPSTPIVEMVDDSIHATSFASKGKEKVTDDEDVPLDATTRRETAGLIKADIINVSRVEGAIDFIEWNTKKGDTKSTNRIDDIIKLTSKGEEYVKQIETKEKKDKLC</sequence>
<evidence type="ECO:0000256" key="1">
    <source>
        <dbReference type="SAM" id="MobiDB-lite"/>
    </source>
</evidence>
<keyword evidence="3" id="KW-1185">Reference proteome</keyword>
<evidence type="ECO:0000313" key="3">
    <source>
        <dbReference type="Proteomes" id="UP000265703"/>
    </source>
</evidence>
<reference evidence="2 3" key="1">
    <citation type="submission" date="2018-06" db="EMBL/GenBank/DDBJ databases">
        <title>Comparative genomics reveals the genomic features of Rhizophagus irregularis, R. cerebriforme, R. diaphanum and Gigaspora rosea, and their symbiotic lifestyle signature.</title>
        <authorList>
            <person name="Morin E."/>
            <person name="San Clemente H."/>
            <person name="Chen E.C.H."/>
            <person name="De La Providencia I."/>
            <person name="Hainaut M."/>
            <person name="Kuo A."/>
            <person name="Kohler A."/>
            <person name="Murat C."/>
            <person name="Tang N."/>
            <person name="Roy S."/>
            <person name="Loubradou J."/>
            <person name="Henrissat B."/>
            <person name="Grigoriev I.V."/>
            <person name="Corradi N."/>
            <person name="Roux C."/>
            <person name="Martin F.M."/>
        </authorList>
    </citation>
    <scope>NUCLEOTIDE SEQUENCE [LARGE SCALE GENOMIC DNA]</scope>
    <source>
        <strain evidence="2 3">DAOM 227022</strain>
    </source>
</reference>